<reference evidence="1" key="1">
    <citation type="journal article" date="2021" name="PeerJ">
        <title>Extensive microbial diversity within the chicken gut microbiome revealed by metagenomics and culture.</title>
        <authorList>
            <person name="Gilroy R."/>
            <person name="Ravi A."/>
            <person name="Getino M."/>
            <person name="Pursley I."/>
            <person name="Horton D.L."/>
            <person name="Alikhan N.F."/>
            <person name="Baker D."/>
            <person name="Gharbi K."/>
            <person name="Hall N."/>
            <person name="Watson M."/>
            <person name="Adriaenssens E.M."/>
            <person name="Foster-Nyarko E."/>
            <person name="Jarju S."/>
            <person name="Secka A."/>
            <person name="Antonio M."/>
            <person name="Oren A."/>
            <person name="Chaudhuri R.R."/>
            <person name="La Ragione R."/>
            <person name="Hildebrand F."/>
            <person name="Pallen M.J."/>
        </authorList>
    </citation>
    <scope>NUCLEOTIDE SEQUENCE</scope>
    <source>
        <strain evidence="1">ChiSxjej3B15-24422</strain>
    </source>
</reference>
<dbReference type="AlphaFoldDB" id="A0A9D1YPR8"/>
<evidence type="ECO:0000313" key="2">
    <source>
        <dbReference type="Proteomes" id="UP000824007"/>
    </source>
</evidence>
<evidence type="ECO:0000313" key="1">
    <source>
        <dbReference type="EMBL" id="HIY60289.1"/>
    </source>
</evidence>
<sequence>MRKQTDLAAMKQLARVFLMMDPEPTSFSPVIIKHPFTDSGIVTVRSGNEYRAADITADEAVRSQWREQMASLIENAETPRHIYMMLTKSYRFAFLKYAMPYFSQKDFSEYLANAWVMCESPNNDPNFTQKQMLGLFKKADPQVLMDEDEYKQFQALEDTLVVYRGVTSYNANRVKALSWTLDREKAEWFAHRFDEDGAVYEAKIDKAHVYAFFSSRNESEVIVDPAFLNELAEVQTEDEGLSMTM</sequence>
<organism evidence="1 2">
    <name type="scientific">Candidatus Eisenbergiella pullistercoris</name>
    <dbReference type="NCBI Taxonomy" id="2838555"/>
    <lineage>
        <taxon>Bacteria</taxon>
        <taxon>Bacillati</taxon>
        <taxon>Bacillota</taxon>
        <taxon>Clostridia</taxon>
        <taxon>Lachnospirales</taxon>
        <taxon>Lachnospiraceae</taxon>
        <taxon>Eisenbergiella</taxon>
    </lineage>
</organism>
<gene>
    <name evidence="1" type="ORF">H9831_06390</name>
</gene>
<accession>A0A9D1YPR8</accession>
<proteinExistence type="predicted"/>
<protein>
    <submittedName>
        <fullName evidence="1">Uncharacterized protein</fullName>
    </submittedName>
</protein>
<comment type="caution">
    <text evidence="1">The sequence shown here is derived from an EMBL/GenBank/DDBJ whole genome shotgun (WGS) entry which is preliminary data.</text>
</comment>
<dbReference type="EMBL" id="DXDD01000082">
    <property type="protein sequence ID" value="HIY60289.1"/>
    <property type="molecule type" value="Genomic_DNA"/>
</dbReference>
<reference evidence="1" key="2">
    <citation type="submission" date="2021-04" db="EMBL/GenBank/DDBJ databases">
        <authorList>
            <person name="Gilroy R."/>
        </authorList>
    </citation>
    <scope>NUCLEOTIDE SEQUENCE</scope>
    <source>
        <strain evidence="1">ChiSxjej3B15-24422</strain>
    </source>
</reference>
<dbReference type="Proteomes" id="UP000824007">
    <property type="component" value="Unassembled WGS sequence"/>
</dbReference>
<name>A0A9D1YPR8_9FIRM</name>